<feature type="compositionally biased region" description="Polar residues" evidence="1">
    <location>
        <begin position="1"/>
        <end position="21"/>
    </location>
</feature>
<dbReference type="EMBL" id="BMVN01000035">
    <property type="protein sequence ID" value="GHA55291.1"/>
    <property type="molecule type" value="Genomic_DNA"/>
</dbReference>
<dbReference type="RefSeq" id="WP_189892693.1">
    <property type="nucleotide sequence ID" value="NZ_BMVN01000035.1"/>
</dbReference>
<feature type="region of interest" description="Disordered" evidence="1">
    <location>
        <begin position="1"/>
        <end position="27"/>
    </location>
</feature>
<evidence type="ECO:0000313" key="2">
    <source>
        <dbReference type="EMBL" id="GHA55291.1"/>
    </source>
</evidence>
<comment type="caution">
    <text evidence="2">The sequence shown here is derived from an EMBL/GenBank/DDBJ whole genome shotgun (WGS) entry which is preliminary data.</text>
</comment>
<feature type="compositionally biased region" description="Gly residues" evidence="1">
    <location>
        <begin position="131"/>
        <end position="151"/>
    </location>
</feature>
<proteinExistence type="predicted"/>
<feature type="compositionally biased region" description="Basic and acidic residues" evidence="1">
    <location>
        <begin position="101"/>
        <end position="113"/>
    </location>
</feature>
<evidence type="ECO:0000256" key="1">
    <source>
        <dbReference type="SAM" id="MobiDB-lite"/>
    </source>
</evidence>
<feature type="region of interest" description="Disordered" evidence="1">
    <location>
        <begin position="101"/>
        <end position="158"/>
    </location>
</feature>
<organism evidence="2 3">
    <name type="scientific">Streptomyces canarius</name>
    <dbReference type="NCBI Taxonomy" id="285453"/>
    <lineage>
        <taxon>Bacteria</taxon>
        <taxon>Bacillati</taxon>
        <taxon>Actinomycetota</taxon>
        <taxon>Actinomycetes</taxon>
        <taxon>Kitasatosporales</taxon>
        <taxon>Streptomycetaceae</taxon>
        <taxon>Streptomyces</taxon>
    </lineage>
</organism>
<sequence>MPKSENTGTTKFTPETLQEYGTSEGYLPGMRRESLAHQQTLQGYKDETGKIRAGNPSFAPAKAFEEAFLKACEGANGEFVFNDTMLMSFTETMRGNHASFEKVEEKNLEDNKKLGQVVSQDLQARMANPGGTTGIGGTGGGPGSNTGGTNAGSGNTKP</sequence>
<accession>A0ABQ3D2J1</accession>
<protein>
    <submittedName>
        <fullName evidence="2">Uncharacterized protein</fullName>
    </submittedName>
</protein>
<gene>
    <name evidence="2" type="ORF">GCM10010345_69920</name>
</gene>
<reference evidence="3" key="1">
    <citation type="journal article" date="2019" name="Int. J. Syst. Evol. Microbiol.">
        <title>The Global Catalogue of Microorganisms (GCM) 10K type strain sequencing project: providing services to taxonomists for standard genome sequencing and annotation.</title>
        <authorList>
            <consortium name="The Broad Institute Genomics Platform"/>
            <consortium name="The Broad Institute Genome Sequencing Center for Infectious Disease"/>
            <person name="Wu L."/>
            <person name="Ma J."/>
        </authorList>
    </citation>
    <scope>NUCLEOTIDE SEQUENCE [LARGE SCALE GENOMIC DNA]</scope>
    <source>
        <strain evidence="3">JCM 4733</strain>
    </source>
</reference>
<name>A0ABQ3D2J1_9ACTN</name>
<keyword evidence="3" id="KW-1185">Reference proteome</keyword>
<evidence type="ECO:0000313" key="3">
    <source>
        <dbReference type="Proteomes" id="UP000653644"/>
    </source>
</evidence>
<dbReference type="Proteomes" id="UP000653644">
    <property type="component" value="Unassembled WGS sequence"/>
</dbReference>